<dbReference type="Proteomes" id="UP000682733">
    <property type="component" value="Unassembled WGS sequence"/>
</dbReference>
<proteinExistence type="predicted"/>
<accession>A0A8S2YU10</accession>
<comment type="caution">
    <text evidence="1">The sequence shown here is derived from an EMBL/GenBank/DDBJ whole genome shotgun (WGS) entry which is preliminary data.</text>
</comment>
<protein>
    <submittedName>
        <fullName evidence="1">Uncharacterized protein</fullName>
    </submittedName>
</protein>
<evidence type="ECO:0000313" key="1">
    <source>
        <dbReference type="EMBL" id="CAF4577831.1"/>
    </source>
</evidence>
<name>A0A8S2YU10_9BILA</name>
<feature type="non-terminal residue" evidence="1">
    <location>
        <position position="1"/>
    </location>
</feature>
<gene>
    <name evidence="1" type="ORF">TMI583_LOCUS50330</name>
</gene>
<organism evidence="1 2">
    <name type="scientific">Didymodactylos carnosus</name>
    <dbReference type="NCBI Taxonomy" id="1234261"/>
    <lineage>
        <taxon>Eukaryota</taxon>
        <taxon>Metazoa</taxon>
        <taxon>Spiralia</taxon>
        <taxon>Gnathifera</taxon>
        <taxon>Rotifera</taxon>
        <taxon>Eurotatoria</taxon>
        <taxon>Bdelloidea</taxon>
        <taxon>Philodinida</taxon>
        <taxon>Philodinidae</taxon>
        <taxon>Didymodactylos</taxon>
    </lineage>
</organism>
<evidence type="ECO:0000313" key="2">
    <source>
        <dbReference type="Proteomes" id="UP000682733"/>
    </source>
</evidence>
<dbReference type="EMBL" id="CAJOBA010120149">
    <property type="protein sequence ID" value="CAF4577831.1"/>
    <property type="molecule type" value="Genomic_DNA"/>
</dbReference>
<dbReference type="AlphaFoldDB" id="A0A8S2YU10"/>
<sequence length="72" mass="8442">IYPPAHLALTSDQRNHYKTATRKASRNEQLRQQYDAFDVPKSQYELHHIDDCTTIELLDQLIQMASTTHLFN</sequence>
<reference evidence="1" key="1">
    <citation type="submission" date="2021-02" db="EMBL/GenBank/DDBJ databases">
        <authorList>
            <person name="Nowell W R."/>
        </authorList>
    </citation>
    <scope>NUCLEOTIDE SEQUENCE</scope>
</reference>